<keyword evidence="1" id="KW-0805">Transcription regulation</keyword>
<dbReference type="SUPFAM" id="SSF55781">
    <property type="entry name" value="GAF domain-like"/>
    <property type="match status" value="1"/>
</dbReference>
<feature type="domain" description="HTH iclR-type" evidence="4">
    <location>
        <begin position="1"/>
        <end position="68"/>
    </location>
</feature>
<name>A0ABP4B3S5_9PSEU</name>
<comment type="caution">
    <text evidence="6">The sequence shown here is derived from an EMBL/GenBank/DDBJ whole genome shotgun (WGS) entry which is preliminary data.</text>
</comment>
<dbReference type="PROSITE" id="PS51077">
    <property type="entry name" value="HTH_ICLR"/>
    <property type="match status" value="1"/>
</dbReference>
<dbReference type="InterPro" id="IPR050707">
    <property type="entry name" value="HTH_MetabolicPath_Reg"/>
</dbReference>
<proteinExistence type="predicted"/>
<evidence type="ECO:0000259" key="4">
    <source>
        <dbReference type="PROSITE" id="PS51077"/>
    </source>
</evidence>
<evidence type="ECO:0000256" key="1">
    <source>
        <dbReference type="ARBA" id="ARBA00023015"/>
    </source>
</evidence>
<accession>A0ABP4B3S5</accession>
<dbReference type="InterPro" id="IPR029016">
    <property type="entry name" value="GAF-like_dom_sf"/>
</dbReference>
<dbReference type="RefSeq" id="WP_343942860.1">
    <property type="nucleotide sequence ID" value="NZ_BAAAHP010000108.1"/>
</dbReference>
<evidence type="ECO:0000313" key="7">
    <source>
        <dbReference type="Proteomes" id="UP001499967"/>
    </source>
</evidence>
<dbReference type="InterPro" id="IPR005471">
    <property type="entry name" value="Tscrpt_reg_IclR_N"/>
</dbReference>
<protein>
    <submittedName>
        <fullName evidence="6">IclR family transcriptional regulator</fullName>
    </submittedName>
</protein>
<dbReference type="SUPFAM" id="SSF46785">
    <property type="entry name" value="Winged helix' DNA-binding domain"/>
    <property type="match status" value="1"/>
</dbReference>
<dbReference type="Gene3D" id="1.10.10.10">
    <property type="entry name" value="Winged helix-like DNA-binding domain superfamily/Winged helix DNA-binding domain"/>
    <property type="match status" value="1"/>
</dbReference>
<reference evidence="7" key="1">
    <citation type="journal article" date="2019" name="Int. J. Syst. Evol. Microbiol.">
        <title>The Global Catalogue of Microorganisms (GCM) 10K type strain sequencing project: providing services to taxonomists for standard genome sequencing and annotation.</title>
        <authorList>
            <consortium name="The Broad Institute Genomics Platform"/>
            <consortium name="The Broad Institute Genome Sequencing Center for Infectious Disease"/>
            <person name="Wu L."/>
            <person name="Ma J."/>
        </authorList>
    </citation>
    <scope>NUCLEOTIDE SEQUENCE [LARGE SCALE GENOMIC DNA]</scope>
    <source>
        <strain evidence="7">JCM 11117</strain>
    </source>
</reference>
<evidence type="ECO:0000259" key="5">
    <source>
        <dbReference type="PROSITE" id="PS51078"/>
    </source>
</evidence>
<dbReference type="InterPro" id="IPR036390">
    <property type="entry name" value="WH_DNA-bd_sf"/>
</dbReference>
<dbReference type="Pfam" id="PF09339">
    <property type="entry name" value="HTH_IclR"/>
    <property type="match status" value="1"/>
</dbReference>
<dbReference type="Gene3D" id="3.30.450.40">
    <property type="match status" value="1"/>
</dbReference>
<sequence length="244" mass="26244">MAGLAKGLRIIEAFDETHPTLTVSTAAEAAGITPAAARRCLLTMQELGYVSHDGKFFRPTPRMQRLGGSYSGSAQLPVLAQPHLEAVRDELGESASLAVLDGSYVTFVARVESQRIVTMNVRLGARLPAHASATGRLLLSALPDDEIDRHLEGCEPERTGPNTVTDVAEIRRRILAVRESGVSFTDEELEVGIRTVAVPVVDVAGRTHAALSLAVLASRTPLEELRERHVPVMQQAAARLGQML</sequence>
<organism evidence="6 7">
    <name type="scientific">Pseudonocardia zijingensis</name>
    <dbReference type="NCBI Taxonomy" id="153376"/>
    <lineage>
        <taxon>Bacteria</taxon>
        <taxon>Bacillati</taxon>
        <taxon>Actinomycetota</taxon>
        <taxon>Actinomycetes</taxon>
        <taxon>Pseudonocardiales</taxon>
        <taxon>Pseudonocardiaceae</taxon>
        <taxon>Pseudonocardia</taxon>
    </lineage>
</organism>
<dbReference type="PANTHER" id="PTHR30136:SF34">
    <property type="entry name" value="TRANSCRIPTIONAL REGULATOR"/>
    <property type="match status" value="1"/>
</dbReference>
<evidence type="ECO:0000256" key="2">
    <source>
        <dbReference type="ARBA" id="ARBA00023125"/>
    </source>
</evidence>
<evidence type="ECO:0000256" key="3">
    <source>
        <dbReference type="ARBA" id="ARBA00023163"/>
    </source>
</evidence>
<keyword evidence="3" id="KW-0804">Transcription</keyword>
<keyword evidence="7" id="KW-1185">Reference proteome</keyword>
<dbReference type="SMART" id="SM00346">
    <property type="entry name" value="HTH_ICLR"/>
    <property type="match status" value="1"/>
</dbReference>
<dbReference type="PANTHER" id="PTHR30136">
    <property type="entry name" value="HELIX-TURN-HELIX TRANSCRIPTIONAL REGULATOR, ICLR FAMILY"/>
    <property type="match status" value="1"/>
</dbReference>
<dbReference type="Proteomes" id="UP001499967">
    <property type="component" value="Unassembled WGS sequence"/>
</dbReference>
<dbReference type="PROSITE" id="PS51078">
    <property type="entry name" value="ICLR_ED"/>
    <property type="match status" value="1"/>
</dbReference>
<dbReference type="Pfam" id="PF01614">
    <property type="entry name" value="IclR_C"/>
    <property type="match status" value="1"/>
</dbReference>
<evidence type="ECO:0000313" key="6">
    <source>
        <dbReference type="EMBL" id="GAA0942487.1"/>
    </source>
</evidence>
<dbReference type="EMBL" id="BAAAHP010000108">
    <property type="protein sequence ID" value="GAA0942487.1"/>
    <property type="molecule type" value="Genomic_DNA"/>
</dbReference>
<gene>
    <name evidence="6" type="ORF">GCM10009559_38640</name>
</gene>
<keyword evidence="2" id="KW-0238">DNA-binding</keyword>
<feature type="domain" description="IclR-ED" evidence="5">
    <location>
        <begin position="62"/>
        <end position="244"/>
    </location>
</feature>
<dbReference type="InterPro" id="IPR036388">
    <property type="entry name" value="WH-like_DNA-bd_sf"/>
</dbReference>
<dbReference type="InterPro" id="IPR014757">
    <property type="entry name" value="Tscrpt_reg_IclR_C"/>
</dbReference>